<gene>
    <name evidence="2" type="ORF">CNYM01_07840</name>
</gene>
<name>A0A135SGL4_9PEZI</name>
<feature type="compositionally biased region" description="Basic residues" evidence="1">
    <location>
        <begin position="1"/>
        <end position="10"/>
    </location>
</feature>
<dbReference type="EMBL" id="JEMN01001514">
    <property type="protein sequence ID" value="KXH35054.1"/>
    <property type="molecule type" value="Genomic_DNA"/>
</dbReference>
<dbReference type="Proteomes" id="UP000070054">
    <property type="component" value="Unassembled WGS sequence"/>
</dbReference>
<evidence type="ECO:0000313" key="3">
    <source>
        <dbReference type="Proteomes" id="UP000070054"/>
    </source>
</evidence>
<protein>
    <submittedName>
        <fullName evidence="2">Uncharacterized protein</fullName>
    </submittedName>
</protein>
<evidence type="ECO:0000313" key="2">
    <source>
        <dbReference type="EMBL" id="KXH35054.1"/>
    </source>
</evidence>
<organism evidence="2 3">
    <name type="scientific">Colletotrichum nymphaeae SA-01</name>
    <dbReference type="NCBI Taxonomy" id="1460502"/>
    <lineage>
        <taxon>Eukaryota</taxon>
        <taxon>Fungi</taxon>
        <taxon>Dikarya</taxon>
        <taxon>Ascomycota</taxon>
        <taxon>Pezizomycotina</taxon>
        <taxon>Sordariomycetes</taxon>
        <taxon>Hypocreomycetidae</taxon>
        <taxon>Glomerellales</taxon>
        <taxon>Glomerellaceae</taxon>
        <taxon>Colletotrichum</taxon>
        <taxon>Colletotrichum acutatum species complex</taxon>
    </lineage>
</organism>
<accession>A0A135SGL4</accession>
<evidence type="ECO:0000256" key="1">
    <source>
        <dbReference type="SAM" id="MobiDB-lite"/>
    </source>
</evidence>
<sequence length="737" mass="82752">MEGAVARHRQNGQADAIKNKENNRLPERIRLAETRLRTQVAEFASEDPSDAFSQCKSPEVVVLNDPGNSMIVTLLKRCHRRYTGDTLLSDDAFYVGINAIDFTPAFISSVGMSSLENNTYDDTACIGSSRTPPSLIVPPVDMLRSQQLIFLKELSRGQSYGSKFRKPLGDEVEGHRVRQQDAFDAGHACPVLIVSGDTVPDYAAISDTQEGGWRNFRMMMPKIKGMPISKGLMDEIDAFLGKYDRDIVPPNFALILAIIYHDCYHALELRAEKELLGKPMAPVPLVSLAQMILYGPHYFRIHEELKLSAYVHIFRAVDYFYGNDKKLGAFTINDEDINTDLVFKYIDEMGLEKEDWLEIVSPSWEGSQLLMPLNHAPRIRSSPELTAMLMMPDIYTLGFAGYTNELEPDSGSATRDTLMHGLFVPKHIRSIPDLCRPIAERVIYVQAFQLYRDQLDCQMWSAPKMSVRSPWSEVATIDSSSSPHIEDTQVSSELEAEDKNAGNPFIFIKTIRQGQNAGLIDKSVTIGPDGYLTWPGLENQPGTRRIIPGRINIQKLIAEYDTAEADRISEIDRRILQRLFETDLAHGKHVAKCARELKARIRIGDEDLGKAETGDMHADQIIASCAELLGVDVTTDDDGNVNISSDDAIAAIREVDGELANALTTFTWLVTHIGMDGTEPVFKLTTKLMFKSRCFDYWNRLTLFGAHIQSQPLNEKAKERWARFFEEPYRGGDDGDQ</sequence>
<dbReference type="OrthoDB" id="4832458at2759"/>
<proteinExistence type="predicted"/>
<feature type="region of interest" description="Disordered" evidence="1">
    <location>
        <begin position="1"/>
        <end position="23"/>
    </location>
</feature>
<comment type="caution">
    <text evidence="2">The sequence shown here is derived from an EMBL/GenBank/DDBJ whole genome shotgun (WGS) entry which is preliminary data.</text>
</comment>
<keyword evidence="3" id="KW-1185">Reference proteome</keyword>
<reference evidence="2 3" key="1">
    <citation type="submission" date="2014-02" db="EMBL/GenBank/DDBJ databases">
        <title>The genome sequence of Colletotrichum nymphaeae SA-01.</title>
        <authorList>
            <person name="Baroncelli R."/>
            <person name="Thon M.R."/>
        </authorList>
    </citation>
    <scope>NUCLEOTIDE SEQUENCE [LARGE SCALE GENOMIC DNA]</scope>
    <source>
        <strain evidence="2 3">SA-01</strain>
    </source>
</reference>
<dbReference type="AlphaFoldDB" id="A0A135SGL4"/>